<dbReference type="AlphaFoldDB" id="A0A438HRZ6"/>
<feature type="transmembrane region" description="Helical" evidence="9">
    <location>
        <begin position="582"/>
        <end position="601"/>
    </location>
</feature>
<dbReference type="GO" id="GO:0016020">
    <property type="term" value="C:membrane"/>
    <property type="evidence" value="ECO:0007669"/>
    <property type="project" value="InterPro"/>
</dbReference>
<evidence type="ECO:0000256" key="3">
    <source>
        <dbReference type="ARBA" id="ARBA00022679"/>
    </source>
</evidence>
<keyword evidence="6 9" id="KW-0472">Membrane</keyword>
<feature type="transmembrane region" description="Helical" evidence="9">
    <location>
        <begin position="645"/>
        <end position="666"/>
    </location>
</feature>
<organism evidence="10 11">
    <name type="scientific">Vitis vinifera</name>
    <name type="common">Grape</name>
    <dbReference type="NCBI Taxonomy" id="29760"/>
    <lineage>
        <taxon>Eukaryota</taxon>
        <taxon>Viridiplantae</taxon>
        <taxon>Streptophyta</taxon>
        <taxon>Embryophyta</taxon>
        <taxon>Tracheophyta</taxon>
        <taxon>Spermatophyta</taxon>
        <taxon>Magnoliopsida</taxon>
        <taxon>eudicotyledons</taxon>
        <taxon>Gunneridae</taxon>
        <taxon>Pentapetalae</taxon>
        <taxon>rosids</taxon>
        <taxon>Vitales</taxon>
        <taxon>Vitaceae</taxon>
        <taxon>Viteae</taxon>
        <taxon>Vitis</taxon>
    </lineage>
</organism>
<keyword evidence="3" id="KW-0808">Transferase</keyword>
<dbReference type="GO" id="GO:0030244">
    <property type="term" value="P:cellulose biosynthetic process"/>
    <property type="evidence" value="ECO:0007669"/>
    <property type="project" value="InterPro"/>
</dbReference>
<keyword evidence="5 9" id="KW-1133">Transmembrane helix</keyword>
<evidence type="ECO:0000256" key="4">
    <source>
        <dbReference type="ARBA" id="ARBA00022692"/>
    </source>
</evidence>
<feature type="transmembrane region" description="Helical" evidence="9">
    <location>
        <begin position="487"/>
        <end position="505"/>
    </location>
</feature>
<gene>
    <name evidence="10" type="primary">CSLE6_11</name>
    <name evidence="10" type="ORF">CK203_026944</name>
</gene>
<feature type="binding site" evidence="8">
    <location>
        <position position="110"/>
    </location>
    <ligand>
        <name>UDP-alpha-D-glucose</name>
        <dbReference type="ChEBI" id="CHEBI:58885"/>
    </ligand>
</feature>
<comment type="subcellular location">
    <subcellularLocation>
        <location evidence="1">Endomembrane system</location>
    </subcellularLocation>
</comment>
<evidence type="ECO:0000313" key="10">
    <source>
        <dbReference type="EMBL" id="RVW87232.1"/>
    </source>
</evidence>
<evidence type="ECO:0000256" key="2">
    <source>
        <dbReference type="ARBA" id="ARBA00022676"/>
    </source>
</evidence>
<evidence type="ECO:0000256" key="9">
    <source>
        <dbReference type="SAM" id="Phobius"/>
    </source>
</evidence>
<keyword evidence="2" id="KW-0328">Glycosyltransferase</keyword>
<evidence type="ECO:0000256" key="6">
    <source>
        <dbReference type="ARBA" id="ARBA00023136"/>
    </source>
</evidence>
<accession>A0A438HRZ6</accession>
<dbReference type="PANTHER" id="PTHR13301">
    <property type="entry name" value="X-BOX TRANSCRIPTION FACTOR-RELATED"/>
    <property type="match status" value="1"/>
</dbReference>
<dbReference type="GO" id="GO:0016760">
    <property type="term" value="F:cellulose synthase (UDP-forming) activity"/>
    <property type="evidence" value="ECO:0007669"/>
    <property type="project" value="InterPro"/>
</dbReference>
<evidence type="ECO:0000313" key="11">
    <source>
        <dbReference type="Proteomes" id="UP000288805"/>
    </source>
</evidence>
<sequence length="667" mass="77189">MLLKSLWYSHLGHGNEWIKAEKKWAKMAIFLSLKPRVVHFPPASAQVLRRCAWTGLFLSELWFSFYWFLTQFVRWNPVYRYTFKDRLSQRYEKVLPGIDIFVCTADPRIEPPIMVINTVLSVMKFSIEPRSPAAYFSTSPEPHNSNPLMAQEWFSIKKIYEDMRNRIETTTSLGRISEEIKKEHKGFLEWNSVSTRHDHQSILQMVIDGRDPKAVDSEGQPLPTLVYLSREKRPQYHHNFKAGAMNALNQWRDAVCFFMDEEKGHEIAYVQFPQCYDNLTRNDLYGTCFRVINEVELAALDANGGPCYIGSGCFHRRETLCGMKYSKGCETEWKRENERKTREKASVLEESCKVLASCTNEENTQWGKEEMGLKYDCAVEDIITGFSIQCRGWKSMYFNPERQGFLGVAPTTLLQSLGQHKRWSEGQFQIFLSMYCPFIYGHKKIPLKLQFSYSPYFLWAPNCMATLYYVAVPSLSVVGGISLFPEIWSLWVLPFAYVIIAKYAYSLGEFLWFDGTIQGWWNDQRVWLFRRTTSYFFAFLDTILKLVGFAENTFVVTAKVSDEDVSRRYEQEVMEFGCPSPMFTIISTLAMLNLFSFVSCVKRVVVDIQIKALESLALQIILCGLLVLINLPVYQGLFFRKDKGAMPTSVTYESISLALLACSIVLY</sequence>
<dbReference type="InterPro" id="IPR005150">
    <property type="entry name" value="Cellulose_synth"/>
</dbReference>
<evidence type="ECO:0000256" key="8">
    <source>
        <dbReference type="PIRSR" id="PIRSR605150-2"/>
    </source>
</evidence>
<dbReference type="Proteomes" id="UP000288805">
    <property type="component" value="Unassembled WGS sequence"/>
</dbReference>
<protein>
    <submittedName>
        <fullName evidence="10">Cellulose synthase-like protein E6</fullName>
    </submittedName>
</protein>
<dbReference type="GO" id="GO:0012505">
    <property type="term" value="C:endomembrane system"/>
    <property type="evidence" value="ECO:0007669"/>
    <property type="project" value="UniProtKB-SubCell"/>
</dbReference>
<proteinExistence type="predicted"/>
<reference evidence="10 11" key="1">
    <citation type="journal article" date="2018" name="PLoS Genet.">
        <title>Population sequencing reveals clonal diversity and ancestral inbreeding in the grapevine cultivar Chardonnay.</title>
        <authorList>
            <person name="Roach M.J."/>
            <person name="Johnson D.L."/>
            <person name="Bohlmann J."/>
            <person name="van Vuuren H.J."/>
            <person name="Jones S.J."/>
            <person name="Pretorius I.S."/>
            <person name="Schmidt S.A."/>
            <person name="Borneman A.R."/>
        </authorList>
    </citation>
    <scope>NUCLEOTIDE SEQUENCE [LARGE SCALE GENOMIC DNA]</scope>
    <source>
        <strain evidence="11">cv. Chardonnay</strain>
        <tissue evidence="10">Leaf</tissue>
    </source>
</reference>
<name>A0A438HRZ6_VITVI</name>
<dbReference type="GO" id="GO:0071555">
    <property type="term" value="P:cell wall organization"/>
    <property type="evidence" value="ECO:0007669"/>
    <property type="project" value="UniProtKB-KW"/>
</dbReference>
<dbReference type="Pfam" id="PF03552">
    <property type="entry name" value="Cellulose_synt"/>
    <property type="match status" value="3"/>
</dbReference>
<feature type="transmembrane region" description="Helical" evidence="9">
    <location>
        <begin position="613"/>
        <end position="633"/>
    </location>
</feature>
<dbReference type="EMBL" id="QGNW01000186">
    <property type="protein sequence ID" value="RVW87232.1"/>
    <property type="molecule type" value="Genomic_DNA"/>
</dbReference>
<evidence type="ECO:0000256" key="7">
    <source>
        <dbReference type="ARBA" id="ARBA00023316"/>
    </source>
</evidence>
<keyword evidence="4 9" id="KW-0812">Transmembrane</keyword>
<keyword evidence="7" id="KW-0961">Cell wall biogenesis/degradation</keyword>
<evidence type="ECO:0000256" key="5">
    <source>
        <dbReference type="ARBA" id="ARBA00022989"/>
    </source>
</evidence>
<comment type="caution">
    <text evidence="10">The sequence shown here is derived from an EMBL/GenBank/DDBJ whole genome shotgun (WGS) entry which is preliminary data.</text>
</comment>
<evidence type="ECO:0000256" key="1">
    <source>
        <dbReference type="ARBA" id="ARBA00004308"/>
    </source>
</evidence>